<reference evidence="2" key="1">
    <citation type="journal article" date="2006" name="PLoS Biol.">
        <title>Macronuclear genome sequence of the ciliate Tetrahymena thermophila, a model eukaryote.</title>
        <authorList>
            <person name="Eisen J.A."/>
            <person name="Coyne R.S."/>
            <person name="Wu M."/>
            <person name="Wu D."/>
            <person name="Thiagarajan M."/>
            <person name="Wortman J.R."/>
            <person name="Badger J.H."/>
            <person name="Ren Q."/>
            <person name="Amedeo P."/>
            <person name="Jones K.M."/>
            <person name="Tallon L.J."/>
            <person name="Delcher A.L."/>
            <person name="Salzberg S.L."/>
            <person name="Silva J.C."/>
            <person name="Haas B.J."/>
            <person name="Majoros W.H."/>
            <person name="Farzad M."/>
            <person name="Carlton J.M."/>
            <person name="Smith R.K. Jr."/>
            <person name="Garg J."/>
            <person name="Pearlman R.E."/>
            <person name="Karrer K.M."/>
            <person name="Sun L."/>
            <person name="Manning G."/>
            <person name="Elde N.C."/>
            <person name="Turkewitz A.P."/>
            <person name="Asai D.J."/>
            <person name="Wilkes D.E."/>
            <person name="Wang Y."/>
            <person name="Cai H."/>
            <person name="Collins K."/>
            <person name="Stewart B.A."/>
            <person name="Lee S.R."/>
            <person name="Wilamowska K."/>
            <person name="Weinberg Z."/>
            <person name="Ruzzo W.L."/>
            <person name="Wloga D."/>
            <person name="Gaertig J."/>
            <person name="Frankel J."/>
            <person name="Tsao C.-C."/>
            <person name="Gorovsky M.A."/>
            <person name="Keeling P.J."/>
            <person name="Waller R.F."/>
            <person name="Patron N.J."/>
            <person name="Cherry J.M."/>
            <person name="Stover N.A."/>
            <person name="Krieger C.J."/>
            <person name="del Toro C."/>
            <person name="Ryder H.F."/>
            <person name="Williamson S.C."/>
            <person name="Barbeau R.A."/>
            <person name="Hamilton E.P."/>
            <person name="Orias E."/>
        </authorList>
    </citation>
    <scope>NUCLEOTIDE SEQUENCE [LARGE SCALE GENOMIC DNA]</scope>
    <source>
        <strain evidence="2">SB210</strain>
    </source>
</reference>
<protein>
    <submittedName>
        <fullName evidence="1">DHHC zinc finger protein</fullName>
    </submittedName>
</protein>
<dbReference type="EMBL" id="GG662650">
    <property type="protein sequence ID" value="EWS73725.1"/>
    <property type="molecule type" value="Genomic_DNA"/>
</dbReference>
<accession>W7X342</accession>
<keyword evidence="2" id="KW-1185">Reference proteome</keyword>
<organism evidence="1 2">
    <name type="scientific">Tetrahymena thermophila (strain SB210)</name>
    <dbReference type="NCBI Taxonomy" id="312017"/>
    <lineage>
        <taxon>Eukaryota</taxon>
        <taxon>Sar</taxon>
        <taxon>Alveolata</taxon>
        <taxon>Ciliophora</taxon>
        <taxon>Intramacronucleata</taxon>
        <taxon>Oligohymenophorea</taxon>
        <taxon>Hymenostomatida</taxon>
        <taxon>Tetrahymenina</taxon>
        <taxon>Tetrahymenidae</taxon>
        <taxon>Tetrahymena</taxon>
    </lineage>
</organism>
<dbReference type="GeneID" id="24441929"/>
<dbReference type="KEGG" id="tet:TTHERM_001214996"/>
<evidence type="ECO:0000313" key="2">
    <source>
        <dbReference type="Proteomes" id="UP000009168"/>
    </source>
</evidence>
<sequence>MKSCIEFRFQLSHLQYANCKRLSQDGQCAEALDGIQLLPNNQYIIVKDQKFFERCAIVNESETECLFPRFGFILDINTKNIYKDTLYTFCALFNSKLNKCQQFQQRFSSYFLTQQGVYLGENFINTDKVIDYSDQKICQVNYFYQEKYGDQSEGCFLFSQYSLNGYQKCQKDYALKDDKSMCQIVIPFCQEYIEIQGKELCTKCIPFYKLHLQNCIKMSGCIILNKKDPNKCLKKSLQ</sequence>
<dbReference type="InParanoid" id="W7X342"/>
<dbReference type="AlphaFoldDB" id="W7X342"/>
<evidence type="ECO:0000313" key="1">
    <source>
        <dbReference type="EMBL" id="EWS73725.1"/>
    </source>
</evidence>
<dbReference type="RefSeq" id="XP_012653763.1">
    <property type="nucleotide sequence ID" value="XM_012798309.1"/>
</dbReference>
<dbReference type="Proteomes" id="UP000009168">
    <property type="component" value="Unassembled WGS sequence"/>
</dbReference>
<name>W7X342_TETTS</name>
<proteinExistence type="predicted"/>
<gene>
    <name evidence="1" type="ORF">TTHERM_001214996</name>
</gene>